<feature type="signal peptide" evidence="1">
    <location>
        <begin position="1"/>
        <end position="18"/>
    </location>
</feature>
<keyword evidence="1" id="KW-0732">Signal</keyword>
<reference evidence="2 3" key="1">
    <citation type="submission" date="2017-02" db="EMBL/GenBank/DDBJ databases">
        <authorList>
            <person name="Peterson S.W."/>
        </authorList>
    </citation>
    <scope>NUCLEOTIDE SEQUENCE [LARGE SCALE GENOMIC DNA]</scope>
    <source>
        <strain evidence="2 3">S285</strain>
    </source>
</reference>
<evidence type="ECO:0000313" key="2">
    <source>
        <dbReference type="EMBL" id="ARN83768.1"/>
    </source>
</evidence>
<dbReference type="STRING" id="655015.B1812_18115"/>
<accession>A0A1W6N1R9</accession>
<organism evidence="2 3">
    <name type="scientific">Methylocystis bryophila</name>
    <dbReference type="NCBI Taxonomy" id="655015"/>
    <lineage>
        <taxon>Bacteria</taxon>
        <taxon>Pseudomonadati</taxon>
        <taxon>Pseudomonadota</taxon>
        <taxon>Alphaproteobacteria</taxon>
        <taxon>Hyphomicrobiales</taxon>
        <taxon>Methylocystaceae</taxon>
        <taxon>Methylocystis</taxon>
    </lineage>
</organism>
<proteinExistence type="predicted"/>
<dbReference type="Proteomes" id="UP000193978">
    <property type="component" value="Chromosome"/>
</dbReference>
<evidence type="ECO:0000313" key="3">
    <source>
        <dbReference type="Proteomes" id="UP000193978"/>
    </source>
</evidence>
<feature type="chain" id="PRO_5012484368" description="DUF3142 domain-containing protein" evidence="1">
    <location>
        <begin position="19"/>
        <end position="237"/>
    </location>
</feature>
<dbReference type="SUPFAM" id="SSF51445">
    <property type="entry name" value="(Trans)glycosidases"/>
    <property type="match status" value="1"/>
</dbReference>
<dbReference type="InterPro" id="IPR021488">
    <property type="entry name" value="DUF3142"/>
</dbReference>
<evidence type="ECO:0000256" key="1">
    <source>
        <dbReference type="SAM" id="SignalP"/>
    </source>
</evidence>
<protein>
    <recommendedName>
        <fullName evidence="4">DUF3142 domain-containing protein</fullName>
    </recommendedName>
</protein>
<dbReference type="KEGG" id="mbry:B1812_18115"/>
<name>A0A1W6N1R9_9HYPH</name>
<dbReference type="Pfam" id="PF11340">
    <property type="entry name" value="DUF3142"/>
    <property type="match status" value="1"/>
</dbReference>
<dbReference type="EMBL" id="CP019948">
    <property type="protein sequence ID" value="ARN83768.1"/>
    <property type="molecule type" value="Genomic_DNA"/>
</dbReference>
<keyword evidence="3" id="KW-1185">Reference proteome</keyword>
<dbReference type="AlphaFoldDB" id="A0A1W6N1R9"/>
<sequence length="237" mass="26389">MRLFALALLLLGPAPPSAGEIVRAQDHDAYWLWAGVKTRPELEKAKTLYLLQGEIGPDRFGEVRLKAQGGTEPGPHAPTLWLVYRVRSLDWTPEIFAAVNRRLARWRDATRVAGVQVDFDASTHGLKNYAAFLGKLRAALPKDCWLGVTGLMDWASQATIEDIEALSETVDELIFQTYRGRETVADIDAYLARLGRLNVPFRLGIAEGAAWSPPTALARNPHFLGYVVFLRNEAEDH</sequence>
<evidence type="ECO:0008006" key="4">
    <source>
        <dbReference type="Google" id="ProtNLM"/>
    </source>
</evidence>
<dbReference type="InterPro" id="IPR017853">
    <property type="entry name" value="GH"/>
</dbReference>
<gene>
    <name evidence="2" type="ORF">B1812_18115</name>
</gene>